<comment type="similarity">
    <text evidence="1">Belongs to the xanthine dehydrogenase family.</text>
</comment>
<dbReference type="SUPFAM" id="SSF54665">
    <property type="entry name" value="CO dehydrogenase molybdoprotein N-domain-like"/>
    <property type="match status" value="1"/>
</dbReference>
<feature type="domain" description="2Fe-2S ferredoxin-type" evidence="6">
    <location>
        <begin position="1"/>
        <end position="74"/>
    </location>
</feature>
<dbReference type="PANTHER" id="PTHR11908:SF132">
    <property type="entry name" value="ALDEHYDE OXIDASE 1-RELATED"/>
    <property type="match status" value="1"/>
</dbReference>
<dbReference type="SUPFAM" id="SSF47741">
    <property type="entry name" value="CO dehydrogenase ISP C-domain like"/>
    <property type="match status" value="1"/>
</dbReference>
<evidence type="ECO:0000256" key="2">
    <source>
        <dbReference type="ARBA" id="ARBA00022505"/>
    </source>
</evidence>
<organism evidence="7 8">
    <name type="scientific">Gordonia aquimaris</name>
    <dbReference type="NCBI Taxonomy" id="2984863"/>
    <lineage>
        <taxon>Bacteria</taxon>
        <taxon>Bacillati</taxon>
        <taxon>Actinomycetota</taxon>
        <taxon>Actinomycetes</taxon>
        <taxon>Mycobacteriales</taxon>
        <taxon>Gordoniaceae</taxon>
        <taxon>Gordonia</taxon>
    </lineage>
</organism>
<proteinExistence type="inferred from homology"/>
<gene>
    <name evidence="7" type="ORF">OSB52_12690</name>
</gene>
<dbReference type="SUPFAM" id="SSF54292">
    <property type="entry name" value="2Fe-2S ferredoxin-like"/>
    <property type="match status" value="1"/>
</dbReference>
<sequence length="923" mass="98712">MKFSVNGDMHDATPRPGQCLRTLLRDNAHFEVKKGCDAGDCGACSVLVDDTPVHSCIYPAQRVEGHTVTTVTGLGTPDDLHPVQQSFVDNFGFQCGFCTAGMIVTASTLEAADLDDLPRKMKGNICRCTGYRSIRDAITAAVAPADDLRNPTDPSPEAAEACIGRSVSPPAARRVVTGTEPYTFDVTVEGLTHLRVLGSPHAHARIVSIDTTAAERVDGVTLILTHDNVPQTRFSTARHEHREDDPDDTMMLDPVVRFVGQRVAAVVAETAAAAERACRLIEVSYEILPAVFDPGEARRPGAPAIHPDRTALDRVNHADRNVIADFHHGFGGDIDAALADSAVTVSGTWSTARVSHAQLETHGSIGWLDDDGRLVIRTSTQVPFLVRDELAHILDLAPERIRVFSARVGGGFGGKQELLTEDLVALAVLRTGRPCAYEMSRSDEMTRTTYRHPFRVAVDLGADTDGVLTALKIDVLSDTGAYGNHAIGVMFHACAESISVYNCPIKRVDAEVVYTNNPPSGAFRGYGLGQVIFAIESALDELAIELGIDPFDIRRINAVRDGDPLLAAHAEPEPDLVYGSYGLDQCLDLAQAALDRGNGVEPPAGPHWRVGEGMALAAIATMAPRGHISRVQVAVDRHGDYHVGIGTAEFGNGTTTVHTQIVAATLQTVPERIRLRHGDTDAADYDTGAFASAGTTVAGKALHRACTSLRENLIGAAATVADAEPDRVVLTSDGALVGDRMVSFEEMIDVLDPAADQVTADGEETGDVRSIAFNVQAFRVAVDVRTGVVRILQSIQSADAGTVMNPQQCRGQVEGGVAQAIGSTLYEEIMLADGVPLTGVFRTYRVPQMADVPVTEVYFAETSDELGPFGAKSMSESPYNPVAPAMANAIRRAIGVRPCEQPMSRDRVWRLIDREVGGTGRHA</sequence>
<dbReference type="Gene3D" id="1.10.150.120">
    <property type="entry name" value="[2Fe-2S]-binding domain"/>
    <property type="match status" value="1"/>
</dbReference>
<dbReference type="SUPFAM" id="SSF56003">
    <property type="entry name" value="Molybdenum cofactor-binding domain"/>
    <property type="match status" value="1"/>
</dbReference>
<dbReference type="InterPro" id="IPR036884">
    <property type="entry name" value="2Fe-2S-bd_dom_sf"/>
</dbReference>
<evidence type="ECO:0000256" key="4">
    <source>
        <dbReference type="ARBA" id="ARBA00023002"/>
    </source>
</evidence>
<evidence type="ECO:0000256" key="1">
    <source>
        <dbReference type="ARBA" id="ARBA00006849"/>
    </source>
</evidence>
<dbReference type="InterPro" id="IPR006058">
    <property type="entry name" value="2Fe2S_fd_BS"/>
</dbReference>
<dbReference type="EMBL" id="JAPKFM010000012">
    <property type="protein sequence ID" value="MCX2964948.1"/>
    <property type="molecule type" value="Genomic_DNA"/>
</dbReference>
<keyword evidence="4" id="KW-0560">Oxidoreductase</keyword>
<dbReference type="SMART" id="SM01008">
    <property type="entry name" value="Ald_Xan_dh_C"/>
    <property type="match status" value="1"/>
</dbReference>
<dbReference type="InterPro" id="IPR012675">
    <property type="entry name" value="Beta-grasp_dom_sf"/>
</dbReference>
<dbReference type="Gene3D" id="3.10.20.30">
    <property type="match status" value="1"/>
</dbReference>
<dbReference type="InterPro" id="IPR001041">
    <property type="entry name" value="2Fe-2S_ferredoxin-type"/>
</dbReference>
<dbReference type="InterPro" id="IPR000674">
    <property type="entry name" value="Ald_Oxase/Xan_DH_a/b"/>
</dbReference>
<dbReference type="GO" id="GO:0051537">
    <property type="term" value="F:2 iron, 2 sulfur cluster binding"/>
    <property type="evidence" value="ECO:0007669"/>
    <property type="project" value="InterPro"/>
</dbReference>
<dbReference type="Proteomes" id="UP001143347">
    <property type="component" value="Unassembled WGS sequence"/>
</dbReference>
<dbReference type="PROSITE" id="PS51085">
    <property type="entry name" value="2FE2S_FER_2"/>
    <property type="match status" value="1"/>
</dbReference>
<dbReference type="AlphaFoldDB" id="A0A9X3I4Q0"/>
<dbReference type="PROSITE" id="PS00197">
    <property type="entry name" value="2FE2S_FER_1"/>
    <property type="match status" value="1"/>
</dbReference>
<dbReference type="PANTHER" id="PTHR11908">
    <property type="entry name" value="XANTHINE DEHYDROGENASE"/>
    <property type="match status" value="1"/>
</dbReference>
<evidence type="ECO:0000313" key="7">
    <source>
        <dbReference type="EMBL" id="MCX2964948.1"/>
    </source>
</evidence>
<dbReference type="GO" id="GO:0016491">
    <property type="term" value="F:oxidoreductase activity"/>
    <property type="evidence" value="ECO:0007669"/>
    <property type="project" value="UniProtKB-KW"/>
</dbReference>
<dbReference type="InterPro" id="IPR002888">
    <property type="entry name" value="2Fe-2S-bd"/>
</dbReference>
<evidence type="ECO:0000313" key="8">
    <source>
        <dbReference type="Proteomes" id="UP001143347"/>
    </source>
</evidence>
<dbReference type="Pfam" id="PF01799">
    <property type="entry name" value="Fer2_2"/>
    <property type="match status" value="1"/>
</dbReference>
<keyword evidence="5" id="KW-0408">Iron</keyword>
<dbReference type="Pfam" id="PF20256">
    <property type="entry name" value="MoCoBD_2"/>
    <property type="match status" value="1"/>
</dbReference>
<keyword evidence="8" id="KW-1185">Reference proteome</keyword>
<keyword evidence="3" id="KW-0479">Metal-binding</keyword>
<reference evidence="7" key="1">
    <citation type="submission" date="2022-10" db="EMBL/GenBank/DDBJ databases">
        <title>WGS of marine actinomycetes from Thailand.</title>
        <authorList>
            <person name="Thawai C."/>
        </authorList>
    </citation>
    <scope>NUCLEOTIDE SEQUENCE</scope>
    <source>
        <strain evidence="7">SW21</strain>
    </source>
</reference>
<evidence type="ECO:0000256" key="5">
    <source>
        <dbReference type="ARBA" id="ARBA00023004"/>
    </source>
</evidence>
<dbReference type="InterPro" id="IPR016208">
    <property type="entry name" value="Ald_Oxase/xanthine_DH-like"/>
</dbReference>
<dbReference type="InterPro" id="IPR036010">
    <property type="entry name" value="2Fe-2S_ferredoxin-like_sf"/>
</dbReference>
<dbReference type="Pfam" id="PF00111">
    <property type="entry name" value="Fer2"/>
    <property type="match status" value="1"/>
</dbReference>
<protein>
    <submittedName>
        <fullName evidence="7">Molybdopterin-dependent oxidoreductase</fullName>
    </submittedName>
</protein>
<dbReference type="InterPro" id="IPR036856">
    <property type="entry name" value="Ald_Oxase/Xan_DH_a/b_sf"/>
</dbReference>
<dbReference type="InterPro" id="IPR046867">
    <property type="entry name" value="AldOxase/xan_DH_MoCoBD2"/>
</dbReference>
<accession>A0A9X3I4Q0</accession>
<dbReference type="InterPro" id="IPR037165">
    <property type="entry name" value="AldOxase/xan_DH_Mopterin-bd_sf"/>
</dbReference>
<dbReference type="Gene3D" id="3.30.365.10">
    <property type="entry name" value="Aldehyde oxidase/xanthine dehydrogenase, molybdopterin binding domain"/>
    <property type="match status" value="4"/>
</dbReference>
<name>A0A9X3I4Q0_9ACTN</name>
<evidence type="ECO:0000259" key="6">
    <source>
        <dbReference type="PROSITE" id="PS51085"/>
    </source>
</evidence>
<keyword evidence="2" id="KW-0500">Molybdenum</keyword>
<dbReference type="GO" id="GO:0005506">
    <property type="term" value="F:iron ion binding"/>
    <property type="evidence" value="ECO:0007669"/>
    <property type="project" value="InterPro"/>
</dbReference>
<dbReference type="RefSeq" id="WP_266062023.1">
    <property type="nucleotide sequence ID" value="NZ_JAPKFM010000012.1"/>
</dbReference>
<comment type="caution">
    <text evidence="7">The sequence shown here is derived from an EMBL/GenBank/DDBJ whole genome shotgun (WGS) entry which is preliminary data.</text>
</comment>
<evidence type="ECO:0000256" key="3">
    <source>
        <dbReference type="ARBA" id="ARBA00022723"/>
    </source>
</evidence>
<dbReference type="InterPro" id="IPR008274">
    <property type="entry name" value="AldOxase/xan_DH_MoCoBD1"/>
</dbReference>
<dbReference type="Pfam" id="PF01315">
    <property type="entry name" value="Ald_Xan_dh_C"/>
    <property type="match status" value="1"/>
</dbReference>
<dbReference type="Gene3D" id="3.90.1170.50">
    <property type="entry name" value="Aldehyde oxidase/xanthine dehydrogenase, a/b hammerhead"/>
    <property type="match status" value="1"/>
</dbReference>
<dbReference type="Pfam" id="PF02738">
    <property type="entry name" value="MoCoBD_1"/>
    <property type="match status" value="1"/>
</dbReference>